<evidence type="ECO:0000313" key="2">
    <source>
        <dbReference type="Proteomes" id="UP001054945"/>
    </source>
</evidence>
<dbReference type="Proteomes" id="UP001054945">
    <property type="component" value="Unassembled WGS sequence"/>
</dbReference>
<name>A0AAV4SE93_CAEEX</name>
<reference evidence="1 2" key="1">
    <citation type="submission" date="2021-06" db="EMBL/GenBank/DDBJ databases">
        <title>Caerostris extrusa draft genome.</title>
        <authorList>
            <person name="Kono N."/>
            <person name="Arakawa K."/>
        </authorList>
    </citation>
    <scope>NUCLEOTIDE SEQUENCE [LARGE SCALE GENOMIC DNA]</scope>
</reference>
<keyword evidence="2" id="KW-1185">Reference proteome</keyword>
<feature type="non-terminal residue" evidence="1">
    <location>
        <position position="1"/>
    </location>
</feature>
<dbReference type="AlphaFoldDB" id="A0AAV4SE93"/>
<accession>A0AAV4SE93</accession>
<organism evidence="1 2">
    <name type="scientific">Caerostris extrusa</name>
    <name type="common">Bark spider</name>
    <name type="synonym">Caerostris bankana</name>
    <dbReference type="NCBI Taxonomy" id="172846"/>
    <lineage>
        <taxon>Eukaryota</taxon>
        <taxon>Metazoa</taxon>
        <taxon>Ecdysozoa</taxon>
        <taxon>Arthropoda</taxon>
        <taxon>Chelicerata</taxon>
        <taxon>Arachnida</taxon>
        <taxon>Araneae</taxon>
        <taxon>Araneomorphae</taxon>
        <taxon>Entelegynae</taxon>
        <taxon>Araneoidea</taxon>
        <taxon>Araneidae</taxon>
        <taxon>Caerostris</taxon>
    </lineage>
</organism>
<comment type="caution">
    <text evidence="1">The sequence shown here is derived from an EMBL/GenBank/DDBJ whole genome shotgun (WGS) entry which is preliminary data.</text>
</comment>
<protein>
    <submittedName>
        <fullName evidence="1">Uncharacterized protein</fullName>
    </submittedName>
</protein>
<sequence length="60" mass="6427">FKWEGDPGNNDAELGVLQAMVGCLGRSGLKIKLQSQNTTSGKAYVLFLLSCCLSKVSPPR</sequence>
<dbReference type="EMBL" id="BPLR01009531">
    <property type="protein sequence ID" value="GIY32668.1"/>
    <property type="molecule type" value="Genomic_DNA"/>
</dbReference>
<gene>
    <name evidence="1" type="ORF">CEXT_303851</name>
</gene>
<evidence type="ECO:0000313" key="1">
    <source>
        <dbReference type="EMBL" id="GIY32668.1"/>
    </source>
</evidence>
<proteinExistence type="predicted"/>